<evidence type="ECO:0000313" key="2">
    <source>
        <dbReference type="Proteomes" id="UP001174909"/>
    </source>
</evidence>
<comment type="caution">
    <text evidence="1">The sequence shown here is derived from an EMBL/GenBank/DDBJ whole genome shotgun (WGS) entry which is preliminary data.</text>
</comment>
<sequence length="315" mass="34200">CAPKLILAAASDQGNTVYKKVTAFAITVVVYLYTGASGTDVKLRVFGPHTNEAFTTICPNDNYLFVVECIVKESFSFSWTVTPLIRDPVVFTLLDKLGHTIIDGVNFILTKENVEMEHGDLVTYVSQVQLHTDLIRKTVVDHGEMEVTCTASSKTASVLLDMEVGGSVEIQDAEVSANVLSFTWSTNMSDVQNFAIVVINGKSGVVINAFAKRNERNYSLRVEFANCYGIALTAFDHCGQHFTTEKVLVINVGTMEKLKPGESVLDGFSAHSCPTSMPAIAIGAENQENRTDAGGTGLRTVFPLTFFAILVAMCC</sequence>
<name>A0AA35W4V0_GEOBA</name>
<dbReference type="AlphaFoldDB" id="A0AA35W4V0"/>
<reference evidence="1" key="1">
    <citation type="submission" date="2023-03" db="EMBL/GenBank/DDBJ databases">
        <authorList>
            <person name="Steffen K."/>
            <person name="Cardenas P."/>
        </authorList>
    </citation>
    <scope>NUCLEOTIDE SEQUENCE</scope>
</reference>
<keyword evidence="2" id="KW-1185">Reference proteome</keyword>
<proteinExistence type="predicted"/>
<dbReference type="Proteomes" id="UP001174909">
    <property type="component" value="Unassembled WGS sequence"/>
</dbReference>
<feature type="non-terminal residue" evidence="1">
    <location>
        <position position="315"/>
    </location>
</feature>
<dbReference type="EMBL" id="CASHTH010000825">
    <property type="protein sequence ID" value="CAI8008198.1"/>
    <property type="molecule type" value="Genomic_DNA"/>
</dbReference>
<protein>
    <submittedName>
        <fullName evidence="1">Uncharacterized protein</fullName>
    </submittedName>
</protein>
<evidence type="ECO:0000313" key="1">
    <source>
        <dbReference type="EMBL" id="CAI8008198.1"/>
    </source>
</evidence>
<organism evidence="1 2">
    <name type="scientific">Geodia barretti</name>
    <name type="common">Barrett's horny sponge</name>
    <dbReference type="NCBI Taxonomy" id="519541"/>
    <lineage>
        <taxon>Eukaryota</taxon>
        <taxon>Metazoa</taxon>
        <taxon>Porifera</taxon>
        <taxon>Demospongiae</taxon>
        <taxon>Heteroscleromorpha</taxon>
        <taxon>Tetractinellida</taxon>
        <taxon>Astrophorina</taxon>
        <taxon>Geodiidae</taxon>
        <taxon>Geodia</taxon>
    </lineage>
</organism>
<gene>
    <name evidence="1" type="ORF">GBAR_LOCUS5643</name>
</gene>
<accession>A0AA35W4V0</accession>